<dbReference type="InterPro" id="IPR029058">
    <property type="entry name" value="AB_hydrolase_fold"/>
</dbReference>
<dbReference type="OrthoDB" id="434251at2759"/>
<dbReference type="GO" id="GO:0006629">
    <property type="term" value="P:lipid metabolic process"/>
    <property type="evidence" value="ECO:0007669"/>
    <property type="project" value="InterPro"/>
</dbReference>
<dbReference type="Gene3D" id="3.40.50.1820">
    <property type="entry name" value="alpha/beta hydrolase"/>
    <property type="match status" value="1"/>
</dbReference>
<dbReference type="EMBL" id="CAJNDS010002567">
    <property type="protein sequence ID" value="CAE7528542.1"/>
    <property type="molecule type" value="Genomic_DNA"/>
</dbReference>
<evidence type="ECO:0000313" key="2">
    <source>
        <dbReference type="EMBL" id="CAE7528542.1"/>
    </source>
</evidence>
<name>A0A812TBW6_9DINO</name>
<dbReference type="InterPro" id="IPR027443">
    <property type="entry name" value="IPNS-like_sf"/>
</dbReference>
<dbReference type="InterPro" id="IPR002921">
    <property type="entry name" value="Fungal_lipase-type"/>
</dbReference>
<comment type="caution">
    <text evidence="2">The sequence shown here is derived from an EMBL/GenBank/DDBJ whole genome shotgun (WGS) entry which is preliminary data.</text>
</comment>
<evidence type="ECO:0000313" key="3">
    <source>
        <dbReference type="Proteomes" id="UP000604046"/>
    </source>
</evidence>
<dbReference type="SUPFAM" id="SSF53474">
    <property type="entry name" value="alpha/beta-Hydrolases"/>
    <property type="match status" value="1"/>
</dbReference>
<evidence type="ECO:0000259" key="1">
    <source>
        <dbReference type="Pfam" id="PF01764"/>
    </source>
</evidence>
<dbReference type="PANTHER" id="PTHR48420:SF1">
    <property type="entry name" value="NON-HAEM DIOXYGENASE N-TERMINAL DOMAIN-CONTAINING PROTEIN"/>
    <property type="match status" value="1"/>
</dbReference>
<reference evidence="2" key="1">
    <citation type="submission" date="2021-02" db="EMBL/GenBank/DDBJ databases">
        <authorList>
            <person name="Dougan E. K."/>
            <person name="Rhodes N."/>
            <person name="Thang M."/>
            <person name="Chan C."/>
        </authorList>
    </citation>
    <scope>NUCLEOTIDE SEQUENCE</scope>
</reference>
<dbReference type="Pfam" id="PF01764">
    <property type="entry name" value="Lipase_3"/>
    <property type="match status" value="1"/>
</dbReference>
<dbReference type="Gene3D" id="2.60.120.330">
    <property type="entry name" value="B-lactam Antibiotic, Isopenicillin N Synthase, Chain"/>
    <property type="match status" value="1"/>
</dbReference>
<dbReference type="PANTHER" id="PTHR48420">
    <property type="entry name" value="NON-HAEM DIOXYGENASE N-TERMINAL DOMAIN-CONTAINING PROTEIN"/>
    <property type="match status" value="1"/>
</dbReference>
<gene>
    <name evidence="2" type="ORF">SNAT2548_LOCUS29602</name>
</gene>
<dbReference type="Proteomes" id="UP000604046">
    <property type="component" value="Unassembled WGS sequence"/>
</dbReference>
<sequence>MLDVLDDLNIWGPAAIMQAFSIADSFRGDFGSMSQAAEVPCIPLELLPEEVSESLCNTLDAAFGPDGLGILCVTGDEDFQAEVRRLRDELLPLAARLGKLSEEAKDSIRERGTLNVSNYSRGIDGNRTGFYFHPALDNPADCLPSDVPAEPTFYTPNLWPDTELPELRQQARCHAPWLVTVARRLAAAVDERCAQAVAGYRVGTLSRLIGPAENCNHKCRLICYHDFASPKQLAASKGMWAPPHKDTGLLTALVPGIFLDQSGKRLQCPDPQVGLYVRDRKGRIMQIQMPAGVGECLFFQVGEALQVVSGGHYHATEHCVRGPPEAARGYERASLAMFLQPHAHEELPIPEGSSLQQVADRAYDGLFRMFLLYQPRDAKGINFLRFCQREGPSLSNAVAESVALLSTVIYGESMQKQYFSHLLAHVQNRTSQLPNRMFYITGHSLGGGLAKLVAAKAHMQALTFMAPGLGTTSYVVYREHMLQELRRSSLTVMPENDLVSRVDTQTGITIKTDCDGNSLHCHLLYPTICTLLQMCGSGRAGEAALALPCGASAAQSVAVQCSKVCRSMLLAINA</sequence>
<feature type="domain" description="Fungal lipase-type" evidence="1">
    <location>
        <begin position="417"/>
        <end position="504"/>
    </location>
</feature>
<keyword evidence="3" id="KW-1185">Reference proteome</keyword>
<dbReference type="SUPFAM" id="SSF51197">
    <property type="entry name" value="Clavaminate synthase-like"/>
    <property type="match status" value="1"/>
</dbReference>
<accession>A0A812TBW6</accession>
<protein>
    <recommendedName>
        <fullName evidence="1">Fungal lipase-type domain-containing protein</fullName>
    </recommendedName>
</protein>
<organism evidence="2 3">
    <name type="scientific">Symbiodinium natans</name>
    <dbReference type="NCBI Taxonomy" id="878477"/>
    <lineage>
        <taxon>Eukaryota</taxon>
        <taxon>Sar</taxon>
        <taxon>Alveolata</taxon>
        <taxon>Dinophyceae</taxon>
        <taxon>Suessiales</taxon>
        <taxon>Symbiodiniaceae</taxon>
        <taxon>Symbiodinium</taxon>
    </lineage>
</organism>
<dbReference type="AlphaFoldDB" id="A0A812TBW6"/>
<proteinExistence type="predicted"/>